<gene>
    <name evidence="2" type="ORF">HY730_09410</name>
</gene>
<dbReference type="GO" id="GO:0003677">
    <property type="term" value="F:DNA binding"/>
    <property type="evidence" value="ECO:0007669"/>
    <property type="project" value="InterPro"/>
</dbReference>
<dbReference type="Pfam" id="PF12728">
    <property type="entry name" value="HTH_17"/>
    <property type="match status" value="1"/>
</dbReference>
<reference evidence="2" key="1">
    <citation type="submission" date="2020-07" db="EMBL/GenBank/DDBJ databases">
        <title>Huge and variable diversity of episymbiotic CPR bacteria and DPANN archaea in groundwater ecosystems.</title>
        <authorList>
            <person name="He C.Y."/>
            <person name="Keren R."/>
            <person name="Whittaker M."/>
            <person name="Farag I.F."/>
            <person name="Doudna J."/>
            <person name="Cate J.H.D."/>
            <person name="Banfield J.F."/>
        </authorList>
    </citation>
    <scope>NUCLEOTIDE SEQUENCE</scope>
    <source>
        <strain evidence="2">NC_groundwater_1482_Ag_S-0.65um_47_24</strain>
    </source>
</reference>
<protein>
    <submittedName>
        <fullName evidence="2">Helix-turn-helix domain-containing protein</fullName>
    </submittedName>
</protein>
<name>A0A933GMC7_UNCTE</name>
<feature type="domain" description="Helix-turn-helix" evidence="1">
    <location>
        <begin position="49"/>
        <end position="95"/>
    </location>
</feature>
<dbReference type="InterPro" id="IPR010093">
    <property type="entry name" value="SinI_DNA-bd"/>
</dbReference>
<proteinExistence type="predicted"/>
<dbReference type="AlphaFoldDB" id="A0A933GMC7"/>
<organism evidence="2 3">
    <name type="scientific">Tectimicrobiota bacterium</name>
    <dbReference type="NCBI Taxonomy" id="2528274"/>
    <lineage>
        <taxon>Bacteria</taxon>
        <taxon>Pseudomonadati</taxon>
        <taxon>Nitrospinota/Tectimicrobiota group</taxon>
        <taxon>Candidatus Tectimicrobiota</taxon>
    </lineage>
</organism>
<dbReference type="EMBL" id="JACQWF010000409">
    <property type="protein sequence ID" value="MBI4596572.1"/>
    <property type="molecule type" value="Genomic_DNA"/>
</dbReference>
<comment type="caution">
    <text evidence="2">The sequence shown here is derived from an EMBL/GenBank/DDBJ whole genome shotgun (WGS) entry which is preliminary data.</text>
</comment>
<dbReference type="InterPro" id="IPR009061">
    <property type="entry name" value="DNA-bd_dom_put_sf"/>
</dbReference>
<dbReference type="Proteomes" id="UP000772181">
    <property type="component" value="Unassembled WGS sequence"/>
</dbReference>
<evidence type="ECO:0000259" key="1">
    <source>
        <dbReference type="Pfam" id="PF12728"/>
    </source>
</evidence>
<dbReference type="SUPFAM" id="SSF46955">
    <property type="entry name" value="Putative DNA-binding domain"/>
    <property type="match status" value="1"/>
</dbReference>
<evidence type="ECO:0000313" key="2">
    <source>
        <dbReference type="EMBL" id="MBI4596572.1"/>
    </source>
</evidence>
<dbReference type="InterPro" id="IPR041657">
    <property type="entry name" value="HTH_17"/>
</dbReference>
<sequence>MTADKIYQEILELPVKERVKLFAAIARHGFEKDLYTHQEVFEDLRQQPFTIKEAADYLEVAEITVRRWVKKERLRAMKIGQNIVFDVEELKRFKKDLEVIQ</sequence>
<dbReference type="Gene3D" id="1.10.1660.10">
    <property type="match status" value="1"/>
</dbReference>
<dbReference type="NCBIfam" id="TIGR01764">
    <property type="entry name" value="excise"/>
    <property type="match status" value="1"/>
</dbReference>
<accession>A0A933GMC7</accession>
<evidence type="ECO:0000313" key="3">
    <source>
        <dbReference type="Proteomes" id="UP000772181"/>
    </source>
</evidence>